<gene>
    <name evidence="9" type="ORF">GCM10009762_11320</name>
</gene>
<evidence type="ECO:0000256" key="6">
    <source>
        <dbReference type="ARBA" id="ARBA00014007"/>
    </source>
</evidence>
<sequence length="180" mass="19567">MRPAGRGVPRSNVLDQLHDPLDRERDMRIHVGGDHAAFETQQALVDFLTAEGHDVVNHGPTEYDAEDDYPVFVLRAAEAVRDDADSLGFVLGGSGNGEQMAANKVDGIRAALCLTPEFASLAREHNGAQIASIGGRFVTIEQAKEIARTFITTQFTGVERHARRIAMVEAYETDGTLPPL</sequence>
<comment type="subunit">
    <text evidence="4">Homodimer.</text>
</comment>
<evidence type="ECO:0000256" key="5">
    <source>
        <dbReference type="ARBA" id="ARBA00011959"/>
    </source>
</evidence>
<evidence type="ECO:0000256" key="3">
    <source>
        <dbReference type="ARBA" id="ARBA00008754"/>
    </source>
</evidence>
<protein>
    <recommendedName>
        <fullName evidence="6">Ribose-5-phosphate isomerase B</fullName>
        <ecNumber evidence="5">5.3.1.6</ecNumber>
    </recommendedName>
    <alternativeName>
        <fullName evidence="8">Phosphoriboisomerase B</fullName>
    </alternativeName>
</protein>
<comment type="pathway">
    <text evidence="2">Carbohydrate degradation; pentose phosphate pathway; D-ribose 5-phosphate from D-ribulose 5-phosphate (non-oxidative stage): step 1/1.</text>
</comment>
<dbReference type="NCBIfam" id="TIGR00689">
    <property type="entry name" value="rpiB_lacA_lacB"/>
    <property type="match status" value="1"/>
</dbReference>
<dbReference type="InterPro" id="IPR036569">
    <property type="entry name" value="RpiB_LacA_LacB_sf"/>
</dbReference>
<evidence type="ECO:0000256" key="7">
    <source>
        <dbReference type="ARBA" id="ARBA00023235"/>
    </source>
</evidence>
<keyword evidence="7 9" id="KW-0413">Isomerase</keyword>
<dbReference type="EC" id="5.3.1.6" evidence="5"/>
<evidence type="ECO:0000256" key="1">
    <source>
        <dbReference type="ARBA" id="ARBA00001713"/>
    </source>
</evidence>
<dbReference type="NCBIfam" id="TIGR02133">
    <property type="entry name" value="RPI_actino"/>
    <property type="match status" value="1"/>
</dbReference>
<dbReference type="GO" id="GO:0016853">
    <property type="term" value="F:isomerase activity"/>
    <property type="evidence" value="ECO:0007669"/>
    <property type="project" value="UniProtKB-KW"/>
</dbReference>
<accession>A0ABN2BI54</accession>
<dbReference type="InterPro" id="IPR011860">
    <property type="entry name" value="Rib-5-P_Isoase_Actino"/>
</dbReference>
<evidence type="ECO:0000256" key="8">
    <source>
        <dbReference type="ARBA" id="ARBA00032117"/>
    </source>
</evidence>
<proteinExistence type="inferred from homology"/>
<dbReference type="PIRSF" id="PIRSF005384">
    <property type="entry name" value="RpiB_LacA_B"/>
    <property type="match status" value="1"/>
</dbReference>
<comment type="similarity">
    <text evidence="3">Belongs to the LacAB/RpiB family.</text>
</comment>
<keyword evidence="10" id="KW-1185">Reference proteome</keyword>
<evidence type="ECO:0000256" key="2">
    <source>
        <dbReference type="ARBA" id="ARBA00004988"/>
    </source>
</evidence>
<comment type="caution">
    <text evidence="9">The sequence shown here is derived from an EMBL/GenBank/DDBJ whole genome shotgun (WGS) entry which is preliminary data.</text>
</comment>
<comment type="catalytic activity">
    <reaction evidence="1">
        <text>aldehydo-D-ribose 5-phosphate = D-ribulose 5-phosphate</text>
        <dbReference type="Rhea" id="RHEA:14657"/>
        <dbReference type="ChEBI" id="CHEBI:58121"/>
        <dbReference type="ChEBI" id="CHEBI:58273"/>
        <dbReference type="EC" id="5.3.1.6"/>
    </reaction>
</comment>
<dbReference type="SUPFAM" id="SSF89623">
    <property type="entry name" value="Ribose/Galactose isomerase RpiB/AlsB"/>
    <property type="match status" value="1"/>
</dbReference>
<dbReference type="Gene3D" id="3.40.1400.10">
    <property type="entry name" value="Sugar-phosphate isomerase, RpiB/LacA/LacB"/>
    <property type="match status" value="1"/>
</dbReference>
<dbReference type="PANTHER" id="PTHR30345:SF0">
    <property type="entry name" value="DNA DAMAGE-REPAIR_TOLERATION PROTEIN DRT102"/>
    <property type="match status" value="1"/>
</dbReference>
<dbReference type="PANTHER" id="PTHR30345">
    <property type="entry name" value="RIBOSE-5-PHOSPHATE ISOMERASE B"/>
    <property type="match status" value="1"/>
</dbReference>
<dbReference type="InterPro" id="IPR003500">
    <property type="entry name" value="RpiB_LacA_LacB"/>
</dbReference>
<dbReference type="EMBL" id="BAAANV010000032">
    <property type="protein sequence ID" value="GAA1539378.1"/>
    <property type="molecule type" value="Genomic_DNA"/>
</dbReference>
<name>A0ABN2BI54_9MICO</name>
<organism evidence="9 10">
    <name type="scientific">Dermacoccus barathri</name>
    <dbReference type="NCBI Taxonomy" id="322601"/>
    <lineage>
        <taxon>Bacteria</taxon>
        <taxon>Bacillati</taxon>
        <taxon>Actinomycetota</taxon>
        <taxon>Actinomycetes</taxon>
        <taxon>Micrococcales</taxon>
        <taxon>Dermacoccaceae</taxon>
        <taxon>Dermacoccus</taxon>
    </lineage>
</organism>
<dbReference type="Pfam" id="PF02502">
    <property type="entry name" value="LacAB_rpiB"/>
    <property type="match status" value="1"/>
</dbReference>
<evidence type="ECO:0000256" key="4">
    <source>
        <dbReference type="ARBA" id="ARBA00011738"/>
    </source>
</evidence>
<evidence type="ECO:0000313" key="9">
    <source>
        <dbReference type="EMBL" id="GAA1539378.1"/>
    </source>
</evidence>
<dbReference type="Proteomes" id="UP001501288">
    <property type="component" value="Unassembled WGS sequence"/>
</dbReference>
<evidence type="ECO:0000313" key="10">
    <source>
        <dbReference type="Proteomes" id="UP001501288"/>
    </source>
</evidence>
<reference evidence="9 10" key="1">
    <citation type="journal article" date="2019" name="Int. J. Syst. Evol. Microbiol.">
        <title>The Global Catalogue of Microorganisms (GCM) 10K type strain sequencing project: providing services to taxonomists for standard genome sequencing and annotation.</title>
        <authorList>
            <consortium name="The Broad Institute Genomics Platform"/>
            <consortium name="The Broad Institute Genome Sequencing Center for Infectious Disease"/>
            <person name="Wu L."/>
            <person name="Ma J."/>
        </authorList>
    </citation>
    <scope>NUCLEOTIDE SEQUENCE [LARGE SCALE GENOMIC DNA]</scope>
    <source>
        <strain evidence="9 10">JCM 14588</strain>
    </source>
</reference>
<dbReference type="NCBIfam" id="NF004051">
    <property type="entry name" value="PRK05571.1"/>
    <property type="match status" value="1"/>
</dbReference>